<feature type="domain" description="SAP" evidence="3">
    <location>
        <begin position="627"/>
        <end position="661"/>
    </location>
</feature>
<dbReference type="InterPro" id="IPR036361">
    <property type="entry name" value="SAP_dom_sf"/>
</dbReference>
<organism evidence="4 5">
    <name type="scientific">Acropora cervicornis</name>
    <name type="common">Staghorn coral</name>
    <dbReference type="NCBI Taxonomy" id="6130"/>
    <lineage>
        <taxon>Eukaryota</taxon>
        <taxon>Metazoa</taxon>
        <taxon>Cnidaria</taxon>
        <taxon>Anthozoa</taxon>
        <taxon>Hexacorallia</taxon>
        <taxon>Scleractinia</taxon>
        <taxon>Astrocoeniina</taxon>
        <taxon>Acroporidae</taxon>
        <taxon>Acropora</taxon>
    </lineage>
</organism>
<proteinExistence type="predicted"/>
<evidence type="ECO:0000256" key="1">
    <source>
        <dbReference type="SAM" id="Coils"/>
    </source>
</evidence>
<keyword evidence="1" id="KW-0175">Coiled coil</keyword>
<dbReference type="Proteomes" id="UP001249851">
    <property type="component" value="Unassembled WGS sequence"/>
</dbReference>
<name>A0AAD9UZ03_ACRCE</name>
<dbReference type="EMBL" id="JARQWQ010000064">
    <property type="protein sequence ID" value="KAK2555214.1"/>
    <property type="molecule type" value="Genomic_DNA"/>
</dbReference>
<reference evidence="4" key="2">
    <citation type="journal article" date="2023" name="Science">
        <title>Genomic signatures of disease resistance in endangered staghorn corals.</title>
        <authorList>
            <person name="Vollmer S.V."/>
            <person name="Selwyn J.D."/>
            <person name="Despard B.A."/>
            <person name="Roesel C.L."/>
        </authorList>
    </citation>
    <scope>NUCLEOTIDE SEQUENCE</scope>
    <source>
        <strain evidence="4">K2</strain>
    </source>
</reference>
<gene>
    <name evidence="4" type="ORF">P5673_023193</name>
</gene>
<feature type="region of interest" description="Disordered" evidence="2">
    <location>
        <begin position="227"/>
        <end position="254"/>
    </location>
</feature>
<evidence type="ECO:0000313" key="5">
    <source>
        <dbReference type="Proteomes" id="UP001249851"/>
    </source>
</evidence>
<comment type="caution">
    <text evidence="4">The sequence shown here is derived from an EMBL/GenBank/DDBJ whole genome shotgun (WGS) entry which is preliminary data.</text>
</comment>
<feature type="coiled-coil region" evidence="1">
    <location>
        <begin position="164"/>
        <end position="191"/>
    </location>
</feature>
<reference evidence="4" key="1">
    <citation type="journal article" date="2023" name="G3 (Bethesda)">
        <title>Whole genome assembly and annotation of the endangered Caribbean coral Acropora cervicornis.</title>
        <authorList>
            <person name="Selwyn J.D."/>
            <person name="Vollmer S.V."/>
        </authorList>
    </citation>
    <scope>NUCLEOTIDE SEQUENCE</scope>
    <source>
        <strain evidence="4">K2</strain>
    </source>
</reference>
<dbReference type="Gene3D" id="1.10.720.30">
    <property type="entry name" value="SAP domain"/>
    <property type="match status" value="1"/>
</dbReference>
<feature type="compositionally biased region" description="Basic and acidic residues" evidence="2">
    <location>
        <begin position="227"/>
        <end position="240"/>
    </location>
</feature>
<evidence type="ECO:0000259" key="3">
    <source>
        <dbReference type="PROSITE" id="PS50800"/>
    </source>
</evidence>
<evidence type="ECO:0000313" key="4">
    <source>
        <dbReference type="EMBL" id="KAK2555214.1"/>
    </source>
</evidence>
<dbReference type="SMART" id="SM00513">
    <property type="entry name" value="SAP"/>
    <property type="match status" value="1"/>
</dbReference>
<keyword evidence="5" id="KW-1185">Reference proteome</keyword>
<dbReference type="InterPro" id="IPR003034">
    <property type="entry name" value="SAP_dom"/>
</dbReference>
<accession>A0AAD9UZ03</accession>
<protein>
    <recommendedName>
        <fullName evidence="3">SAP domain-containing protein</fullName>
    </recommendedName>
</protein>
<sequence>MAEYFGCGFARVAARQSFLKPNGKIEYDQDLRWKRYLSQFQGPHSDRFAVAEKKYFHKRSNVLSLHFKWWKTKDKSQYIKHFGQRNWENLLELEKNQHERMNCQAINKTQSRVLKPSNAANVKPTLKAIKQAATKIYEDINGPFQELFGMSFAKAQTKTPELCLQEKKSQAELRKQRRERLRAEKKQMEEHWSNRDCDTMLATRQTYMQRQEQCLALFFETLEDAENRSAKRKDSEDHGLLKRKRHSPKPEDLQFDKDGLLQEVKTMKDGDKINYSELARQYGLMQQTKLGNMVVKEFLENNNVQLSRFKQFRGKTPAARRRLNRMQGGEISVPLPRTNDQIRETLKSKIESGEYILGEMIVPQTYKEVVLTEDGTIKTELFTASGRKIPLSDIQDRTLKQHEKLGLMHVRTDEDYTAMTKEQVYERIAQLNESTNCPETANLDDLNKHLKRVERTRHLMVWADNSTLLNHGYLLLTVNAVYDEALCFTDKEMKEQGKGNVDVQSLVERPQVYILARCGSSEAEQIAYINTKKVCLEGLKNKVVTSNGIQITDVMRLFHGDGPQQEFESGEQKGGNAGCSGCSGDARKYKYLSVSLSKPFLSLMDRLRKVLQGPAGRNKRNGGLKPFKNLRLEELREECQARGLPTDGKNKDLEETLREEMGGIQRVPAMMFFDQERTLEEINLGKYEVLPTEPLHDVKKHICNVLTELPAHLEREECDHFESIIECTFAGKEKLRGCDYRLAAVIVAQYLRGKVRAKVQSLLDSLTELSRLLYLSAQSRSPRLVLRLHNTAFLHAIFCKDIIGQPEILTTRKFYGRYWHSHVKLNFQ</sequence>
<dbReference type="AlphaFoldDB" id="A0AAD9UZ03"/>
<dbReference type="Pfam" id="PF02037">
    <property type="entry name" value="SAP"/>
    <property type="match status" value="1"/>
</dbReference>
<dbReference type="PROSITE" id="PS50800">
    <property type="entry name" value="SAP"/>
    <property type="match status" value="1"/>
</dbReference>
<evidence type="ECO:0000256" key="2">
    <source>
        <dbReference type="SAM" id="MobiDB-lite"/>
    </source>
</evidence>